<evidence type="ECO:0000313" key="11">
    <source>
        <dbReference type="Proteomes" id="UP000095558"/>
    </source>
</evidence>
<dbReference type="PANTHER" id="PTHR30588:SF0">
    <property type="entry name" value="BRANCHED-CHAIN AMINO ACID PERMEASE BRNQ"/>
    <property type="match status" value="1"/>
</dbReference>
<gene>
    <name evidence="10" type="primary">brnQ</name>
    <name evidence="10" type="ORF">ERS852470_03120</name>
</gene>
<feature type="transmembrane region" description="Helical" evidence="9">
    <location>
        <begin position="394"/>
        <end position="411"/>
    </location>
</feature>
<keyword evidence="8 9" id="KW-0472">Membrane</keyword>
<dbReference type="InterPro" id="IPR004685">
    <property type="entry name" value="Brnchd-chn_aa_trnsp_Livcs"/>
</dbReference>
<evidence type="ECO:0000256" key="3">
    <source>
        <dbReference type="ARBA" id="ARBA00022448"/>
    </source>
</evidence>
<protein>
    <recommendedName>
        <fullName evidence="9">Branched-chain amino acid transport system carrier protein</fullName>
    </recommendedName>
</protein>
<feature type="transmembrane region" description="Helical" evidence="9">
    <location>
        <begin position="366"/>
        <end position="388"/>
    </location>
</feature>
<evidence type="ECO:0000256" key="6">
    <source>
        <dbReference type="ARBA" id="ARBA00022970"/>
    </source>
</evidence>
<dbReference type="GO" id="GO:0015188">
    <property type="term" value="F:L-isoleucine transmembrane transporter activity"/>
    <property type="evidence" value="ECO:0007669"/>
    <property type="project" value="TreeGrafter"/>
</dbReference>
<evidence type="ECO:0000313" key="10">
    <source>
        <dbReference type="EMBL" id="CUO70459.1"/>
    </source>
</evidence>
<feature type="transmembrane region" description="Helical" evidence="9">
    <location>
        <begin position="39"/>
        <end position="63"/>
    </location>
</feature>
<feature type="transmembrane region" description="Helical" evidence="9">
    <location>
        <begin position="75"/>
        <end position="96"/>
    </location>
</feature>
<reference evidence="10 11" key="1">
    <citation type="submission" date="2015-09" db="EMBL/GenBank/DDBJ databases">
        <authorList>
            <consortium name="Pathogen Informatics"/>
        </authorList>
    </citation>
    <scope>NUCLEOTIDE SEQUENCE [LARGE SCALE GENOMIC DNA]</scope>
    <source>
        <strain evidence="10 11">2789STDY5834855</strain>
    </source>
</reference>
<keyword evidence="3 9" id="KW-0813">Transport</keyword>
<dbReference type="OrthoDB" id="9783920at2"/>
<evidence type="ECO:0000256" key="2">
    <source>
        <dbReference type="ARBA" id="ARBA00008540"/>
    </source>
</evidence>
<evidence type="ECO:0000256" key="7">
    <source>
        <dbReference type="ARBA" id="ARBA00022989"/>
    </source>
</evidence>
<feature type="transmembrane region" description="Helical" evidence="9">
    <location>
        <begin position="116"/>
        <end position="134"/>
    </location>
</feature>
<feature type="transmembrane region" description="Helical" evidence="9">
    <location>
        <begin position="187"/>
        <end position="207"/>
    </location>
</feature>
<comment type="subcellular location">
    <subcellularLocation>
        <location evidence="1 9">Cell membrane</location>
        <topology evidence="1 9">Multi-pass membrane protein</topology>
    </subcellularLocation>
</comment>
<dbReference type="NCBIfam" id="TIGR00796">
    <property type="entry name" value="livcs"/>
    <property type="match status" value="1"/>
</dbReference>
<comment type="similarity">
    <text evidence="2 9">Belongs to the branched chain amino acid transporter family.</text>
</comment>
<dbReference type="EMBL" id="CYZV01000041">
    <property type="protein sequence ID" value="CUO70459.1"/>
    <property type="molecule type" value="Genomic_DNA"/>
</dbReference>
<accession>A0A174HBQ9</accession>
<comment type="function">
    <text evidence="9">Component of the transport system for branched-chain amino acids.</text>
</comment>
<sequence length="417" mass="44322">MKNKTRDSIVVGFALFSMFFGAGNLIFPPALGNMLGDKYLLGIVGFVLTGVGLPLLAILACSRGNGTFEGITNKIGVKFTLILTTVLFFAIGPLLAIPRTAATTFEISILPFFPNWSPIIVMAIYFIINLFFVLRRSSIIDTIGKFLTPALIIILAIVIVKGVISPIGEIVSTDETNVLSTSLLEGYQTMDALAALLFAGVITSSIIDKGYKGKEINSVLLKASVIAVIGLAFVYGGLTYIGAHTVNLVDANISNTSLLVFIARRILGTFGVGLIGAAIGLACLTTSIGLLTAGSTFFEKVTNGKLSYKFNAIAISIMSYIIACQGVDKIVKLSVPILNVLYPVAITIIIVTMFNKILTNIIAIRLAVYTSLVFGLLFALFGSALNFLPLASVGFGWVIPTLIALVIGCFIKPKKAE</sequence>
<keyword evidence="6 9" id="KW-0029">Amino-acid transport</keyword>
<keyword evidence="7 9" id="KW-1133">Transmembrane helix</keyword>
<dbReference type="GO" id="GO:0015820">
    <property type="term" value="P:L-leucine transport"/>
    <property type="evidence" value="ECO:0007669"/>
    <property type="project" value="TreeGrafter"/>
</dbReference>
<proteinExistence type="inferred from homology"/>
<evidence type="ECO:0000256" key="9">
    <source>
        <dbReference type="RuleBase" id="RU362122"/>
    </source>
</evidence>
<dbReference type="PANTHER" id="PTHR30588">
    <property type="entry name" value="BRANCHED-CHAIN AMINO ACID TRANSPORT SYSTEM 2 CARRIER PROTEIN"/>
    <property type="match status" value="1"/>
</dbReference>
<evidence type="ECO:0000256" key="1">
    <source>
        <dbReference type="ARBA" id="ARBA00004651"/>
    </source>
</evidence>
<evidence type="ECO:0000256" key="8">
    <source>
        <dbReference type="ARBA" id="ARBA00023136"/>
    </source>
</evidence>
<keyword evidence="4" id="KW-1003">Cell membrane</keyword>
<feature type="transmembrane region" description="Helical" evidence="9">
    <location>
        <begin position="306"/>
        <end position="323"/>
    </location>
</feature>
<feature type="transmembrane region" description="Helical" evidence="9">
    <location>
        <begin position="266"/>
        <end position="294"/>
    </location>
</feature>
<organism evidence="10 11">
    <name type="scientific">Clostridium disporicum</name>
    <dbReference type="NCBI Taxonomy" id="84024"/>
    <lineage>
        <taxon>Bacteria</taxon>
        <taxon>Bacillati</taxon>
        <taxon>Bacillota</taxon>
        <taxon>Clostridia</taxon>
        <taxon>Eubacteriales</taxon>
        <taxon>Clostridiaceae</taxon>
        <taxon>Clostridium</taxon>
    </lineage>
</organism>
<dbReference type="Pfam" id="PF05525">
    <property type="entry name" value="Branch_AA_trans"/>
    <property type="match status" value="1"/>
</dbReference>
<dbReference type="GO" id="GO:0005304">
    <property type="term" value="F:L-valine transmembrane transporter activity"/>
    <property type="evidence" value="ECO:0007669"/>
    <property type="project" value="TreeGrafter"/>
</dbReference>
<dbReference type="GO" id="GO:0005886">
    <property type="term" value="C:plasma membrane"/>
    <property type="evidence" value="ECO:0007669"/>
    <property type="project" value="UniProtKB-SubCell"/>
</dbReference>
<dbReference type="GO" id="GO:0015818">
    <property type="term" value="P:isoleucine transport"/>
    <property type="evidence" value="ECO:0007669"/>
    <property type="project" value="TreeGrafter"/>
</dbReference>
<feature type="transmembrane region" description="Helical" evidence="9">
    <location>
        <begin position="146"/>
        <end position="167"/>
    </location>
</feature>
<keyword evidence="5 9" id="KW-0812">Transmembrane</keyword>
<feature type="transmembrane region" description="Helical" evidence="9">
    <location>
        <begin position="219"/>
        <end position="246"/>
    </location>
</feature>
<evidence type="ECO:0000256" key="4">
    <source>
        <dbReference type="ARBA" id="ARBA00022475"/>
    </source>
</evidence>
<dbReference type="RefSeq" id="WP_055277743.1">
    <property type="nucleotide sequence ID" value="NZ_CYZV01000041.1"/>
</dbReference>
<dbReference type="Proteomes" id="UP000095558">
    <property type="component" value="Unassembled WGS sequence"/>
</dbReference>
<feature type="transmembrane region" description="Helical" evidence="9">
    <location>
        <begin position="335"/>
        <end position="354"/>
    </location>
</feature>
<feature type="transmembrane region" description="Helical" evidence="9">
    <location>
        <begin position="9"/>
        <end position="27"/>
    </location>
</feature>
<evidence type="ECO:0000256" key="5">
    <source>
        <dbReference type="ARBA" id="ARBA00022692"/>
    </source>
</evidence>
<dbReference type="AlphaFoldDB" id="A0A174HBQ9"/>
<dbReference type="GO" id="GO:0015190">
    <property type="term" value="F:L-leucine transmembrane transporter activity"/>
    <property type="evidence" value="ECO:0007669"/>
    <property type="project" value="TreeGrafter"/>
</dbReference>
<name>A0A174HBQ9_9CLOT</name>